<comment type="caution">
    <text evidence="1">The sequence shown here is derived from an EMBL/GenBank/DDBJ whole genome shotgun (WGS) entry which is preliminary data.</text>
</comment>
<dbReference type="OrthoDB" id="3349471at2759"/>
<gene>
    <name evidence="1" type="ORF">BDP27DRAFT_1373264</name>
</gene>
<reference evidence="1" key="1">
    <citation type="submission" date="2020-11" db="EMBL/GenBank/DDBJ databases">
        <authorList>
            <consortium name="DOE Joint Genome Institute"/>
            <person name="Ahrendt S."/>
            <person name="Riley R."/>
            <person name="Andreopoulos W."/>
            <person name="Labutti K."/>
            <person name="Pangilinan J."/>
            <person name="Ruiz-Duenas F.J."/>
            <person name="Barrasa J.M."/>
            <person name="Sanchez-Garcia M."/>
            <person name="Camarero S."/>
            <person name="Miyauchi S."/>
            <person name="Serrano A."/>
            <person name="Linde D."/>
            <person name="Babiker R."/>
            <person name="Drula E."/>
            <person name="Ayuso-Fernandez I."/>
            <person name="Pacheco R."/>
            <person name="Padilla G."/>
            <person name="Ferreira P."/>
            <person name="Barriuso J."/>
            <person name="Kellner H."/>
            <person name="Castanera R."/>
            <person name="Alfaro M."/>
            <person name="Ramirez L."/>
            <person name="Pisabarro A.G."/>
            <person name="Kuo A."/>
            <person name="Tritt A."/>
            <person name="Lipzen A."/>
            <person name="He G."/>
            <person name="Yan M."/>
            <person name="Ng V."/>
            <person name="Cullen D."/>
            <person name="Martin F."/>
            <person name="Rosso M.-N."/>
            <person name="Henrissat B."/>
            <person name="Hibbett D."/>
            <person name="Martinez A.T."/>
            <person name="Grigoriev I.V."/>
        </authorList>
    </citation>
    <scope>NUCLEOTIDE SEQUENCE</scope>
    <source>
        <strain evidence="1">AH 40177</strain>
    </source>
</reference>
<dbReference type="Gene3D" id="1.10.600.10">
    <property type="entry name" value="Farnesyl Diphosphate Synthase"/>
    <property type="match status" value="1"/>
</dbReference>
<proteinExistence type="predicted"/>
<evidence type="ECO:0000313" key="1">
    <source>
        <dbReference type="EMBL" id="KAF9056742.1"/>
    </source>
</evidence>
<dbReference type="AlphaFoldDB" id="A0A9P5P6U6"/>
<name>A0A9P5P6U6_9AGAR</name>
<keyword evidence="2" id="KW-1185">Reference proteome</keyword>
<evidence type="ECO:0000313" key="2">
    <source>
        <dbReference type="Proteomes" id="UP000772434"/>
    </source>
</evidence>
<dbReference type="Proteomes" id="UP000772434">
    <property type="component" value="Unassembled WGS sequence"/>
</dbReference>
<protein>
    <submittedName>
        <fullName evidence="1">Uncharacterized protein</fullName>
    </submittedName>
</protein>
<dbReference type="EMBL" id="JADNRY010000436">
    <property type="protein sequence ID" value="KAF9056742.1"/>
    <property type="molecule type" value="Genomic_DNA"/>
</dbReference>
<dbReference type="InterPro" id="IPR008949">
    <property type="entry name" value="Isoprenoid_synthase_dom_sf"/>
</dbReference>
<organism evidence="1 2">
    <name type="scientific">Rhodocollybia butyracea</name>
    <dbReference type="NCBI Taxonomy" id="206335"/>
    <lineage>
        <taxon>Eukaryota</taxon>
        <taxon>Fungi</taxon>
        <taxon>Dikarya</taxon>
        <taxon>Basidiomycota</taxon>
        <taxon>Agaricomycotina</taxon>
        <taxon>Agaricomycetes</taxon>
        <taxon>Agaricomycetidae</taxon>
        <taxon>Agaricales</taxon>
        <taxon>Marasmiineae</taxon>
        <taxon>Omphalotaceae</taxon>
        <taxon>Rhodocollybia</taxon>
    </lineage>
</organism>
<accession>A0A9P5P6U6</accession>
<sequence>MEYMVFSVGLKDVKLLRSLCSTFSNDSYLPRALRDGPHSQVAICFLVNGRTPKDIVSLPKDKMGNREGLNGISMIRKYGLASTEEEALAKVSEIIVQNTRQLKKSIKQALADPALSSDMKGWMIALPYVVSRNASWGQLVRLQMAINLPSNLSLKSGRYNFPGLPAPRMSINIEGQGDIIEPIQFSNLEFDKLVDGVPFSVQKSESDAPDWSAGRSNDLTDRNLTF</sequence>